<protein>
    <submittedName>
        <fullName evidence="1">Uncharacterized protein</fullName>
    </submittedName>
</protein>
<gene>
    <name evidence="1" type="ORF">UFOVP754_13</name>
</gene>
<dbReference type="EMBL" id="LR798349">
    <property type="protein sequence ID" value="CAB5225901.1"/>
    <property type="molecule type" value="Genomic_DNA"/>
</dbReference>
<name>A0A6J7XDG0_9CAUD</name>
<evidence type="ECO:0000313" key="1">
    <source>
        <dbReference type="EMBL" id="CAB5225901.1"/>
    </source>
</evidence>
<accession>A0A6J7XDG0</accession>
<reference evidence="1" key="1">
    <citation type="submission" date="2020-05" db="EMBL/GenBank/DDBJ databases">
        <authorList>
            <person name="Chiriac C."/>
            <person name="Salcher M."/>
            <person name="Ghai R."/>
            <person name="Kavagutti S V."/>
        </authorList>
    </citation>
    <scope>NUCLEOTIDE SEQUENCE</scope>
</reference>
<organism evidence="1">
    <name type="scientific">uncultured Caudovirales phage</name>
    <dbReference type="NCBI Taxonomy" id="2100421"/>
    <lineage>
        <taxon>Viruses</taxon>
        <taxon>Duplodnaviria</taxon>
        <taxon>Heunggongvirae</taxon>
        <taxon>Uroviricota</taxon>
        <taxon>Caudoviricetes</taxon>
        <taxon>Peduoviridae</taxon>
        <taxon>Maltschvirus</taxon>
        <taxon>Maltschvirus maltsch</taxon>
    </lineage>
</organism>
<sequence length="36" mass="4114">MSISKKKRELVKAKFDGKCGITTEKPFSGIFFFETN</sequence>
<proteinExistence type="predicted"/>